<sequence>MFNNTKLDRARKRSSATPDAPMSLKSRRFSLEIEKCILCDSETPKSDIRNTMTMNIDRRLNECARTLNNGKLLATLSGGDAVAQELKYHKNCLSSLYYREKAHLSFLDDQEKCDSLETEVYPLVFSELVTFIVESKSTATDPLVFCLAYRIKMFKQRLEQFEVSPLMSTVHSTMIKDRLLAEIPGIEAHESGQENCSSFQERYWARVIKSF</sequence>
<accession>A0A9D4HAX0</accession>
<reference evidence="2" key="1">
    <citation type="journal article" date="2019" name="bioRxiv">
        <title>The Genome of the Zebra Mussel, Dreissena polymorpha: A Resource for Invasive Species Research.</title>
        <authorList>
            <person name="McCartney M.A."/>
            <person name="Auch B."/>
            <person name="Kono T."/>
            <person name="Mallez S."/>
            <person name="Zhang Y."/>
            <person name="Obille A."/>
            <person name="Becker A."/>
            <person name="Abrahante J.E."/>
            <person name="Garbe J."/>
            <person name="Badalamenti J.P."/>
            <person name="Herman A."/>
            <person name="Mangelson H."/>
            <person name="Liachko I."/>
            <person name="Sullivan S."/>
            <person name="Sone E.D."/>
            <person name="Koren S."/>
            <person name="Silverstein K.A.T."/>
            <person name="Beckman K.B."/>
            <person name="Gohl D.M."/>
        </authorList>
    </citation>
    <scope>NUCLEOTIDE SEQUENCE</scope>
    <source>
        <strain evidence="2">Duluth1</strain>
        <tissue evidence="2">Whole animal</tissue>
    </source>
</reference>
<organism evidence="2 3">
    <name type="scientific">Dreissena polymorpha</name>
    <name type="common">Zebra mussel</name>
    <name type="synonym">Mytilus polymorpha</name>
    <dbReference type="NCBI Taxonomy" id="45954"/>
    <lineage>
        <taxon>Eukaryota</taxon>
        <taxon>Metazoa</taxon>
        <taxon>Spiralia</taxon>
        <taxon>Lophotrochozoa</taxon>
        <taxon>Mollusca</taxon>
        <taxon>Bivalvia</taxon>
        <taxon>Autobranchia</taxon>
        <taxon>Heteroconchia</taxon>
        <taxon>Euheterodonta</taxon>
        <taxon>Imparidentia</taxon>
        <taxon>Neoheterodontei</taxon>
        <taxon>Myida</taxon>
        <taxon>Dreissenoidea</taxon>
        <taxon>Dreissenidae</taxon>
        <taxon>Dreissena</taxon>
    </lineage>
</organism>
<evidence type="ECO:0000313" key="3">
    <source>
        <dbReference type="Proteomes" id="UP000828390"/>
    </source>
</evidence>
<protein>
    <submittedName>
        <fullName evidence="2">Uncharacterized protein</fullName>
    </submittedName>
</protein>
<dbReference type="PANTHER" id="PTHR47018:SF1">
    <property type="entry name" value="TESMIN_TSO1-LIKE CXC DOMAIN-CONTAINING PROTEIN"/>
    <property type="match status" value="1"/>
</dbReference>
<dbReference type="Proteomes" id="UP000828390">
    <property type="component" value="Unassembled WGS sequence"/>
</dbReference>
<dbReference type="EMBL" id="JAIWYP010000004">
    <property type="protein sequence ID" value="KAH3830805.1"/>
    <property type="molecule type" value="Genomic_DNA"/>
</dbReference>
<proteinExistence type="predicted"/>
<comment type="caution">
    <text evidence="2">The sequence shown here is derived from an EMBL/GenBank/DDBJ whole genome shotgun (WGS) entry which is preliminary data.</text>
</comment>
<evidence type="ECO:0000313" key="2">
    <source>
        <dbReference type="EMBL" id="KAH3830805.1"/>
    </source>
</evidence>
<gene>
    <name evidence="2" type="ORF">DPMN_104058</name>
</gene>
<evidence type="ECO:0000256" key="1">
    <source>
        <dbReference type="SAM" id="MobiDB-lite"/>
    </source>
</evidence>
<dbReference type="PANTHER" id="PTHR47018">
    <property type="entry name" value="CXC DOMAIN-CONTAINING PROTEIN-RELATED"/>
    <property type="match status" value="1"/>
</dbReference>
<dbReference type="AlphaFoldDB" id="A0A9D4HAX0"/>
<feature type="region of interest" description="Disordered" evidence="1">
    <location>
        <begin position="1"/>
        <end position="22"/>
    </location>
</feature>
<keyword evidence="3" id="KW-1185">Reference proteome</keyword>
<reference evidence="2" key="2">
    <citation type="submission" date="2020-11" db="EMBL/GenBank/DDBJ databases">
        <authorList>
            <person name="McCartney M.A."/>
            <person name="Auch B."/>
            <person name="Kono T."/>
            <person name="Mallez S."/>
            <person name="Becker A."/>
            <person name="Gohl D.M."/>
            <person name="Silverstein K.A.T."/>
            <person name="Koren S."/>
            <person name="Bechman K.B."/>
            <person name="Herman A."/>
            <person name="Abrahante J.E."/>
            <person name="Garbe J."/>
        </authorList>
    </citation>
    <scope>NUCLEOTIDE SEQUENCE</scope>
    <source>
        <strain evidence="2">Duluth1</strain>
        <tissue evidence="2">Whole animal</tissue>
    </source>
</reference>
<name>A0A9D4HAX0_DREPO</name>